<organism evidence="1 2">
    <name type="scientific">Geodermatophilus poikilotrophus</name>
    <dbReference type="NCBI Taxonomy" id="1333667"/>
    <lineage>
        <taxon>Bacteria</taxon>
        <taxon>Bacillati</taxon>
        <taxon>Actinomycetota</taxon>
        <taxon>Actinomycetes</taxon>
        <taxon>Geodermatophilales</taxon>
        <taxon>Geodermatophilaceae</taxon>
        <taxon>Geodermatophilus</taxon>
    </lineage>
</organism>
<dbReference type="OrthoDB" id="5192611at2"/>
<dbReference type="EMBL" id="FOIE01000002">
    <property type="protein sequence ID" value="SET09978.1"/>
    <property type="molecule type" value="Genomic_DNA"/>
</dbReference>
<proteinExistence type="predicted"/>
<name>A0A1I0BTB0_9ACTN</name>
<sequence>MPAWTVQIREDTDERVEAGMMATDAGALIAFSEEGLVLRAWAPGYWQTVRRLEEAEGLCSGEVGARDDVLSLLPRG</sequence>
<evidence type="ECO:0000313" key="1">
    <source>
        <dbReference type="EMBL" id="SET09978.1"/>
    </source>
</evidence>
<reference evidence="2" key="1">
    <citation type="submission" date="2016-10" db="EMBL/GenBank/DDBJ databases">
        <authorList>
            <person name="Varghese N."/>
            <person name="Submissions S."/>
        </authorList>
    </citation>
    <scope>NUCLEOTIDE SEQUENCE [LARGE SCALE GENOMIC DNA]</scope>
    <source>
        <strain evidence="2">DSM 44209</strain>
    </source>
</reference>
<accession>A0A1I0BTB0</accession>
<protein>
    <submittedName>
        <fullName evidence="1">Uncharacterized protein</fullName>
    </submittedName>
</protein>
<keyword evidence="2" id="KW-1185">Reference proteome</keyword>
<evidence type="ECO:0000313" key="2">
    <source>
        <dbReference type="Proteomes" id="UP000198507"/>
    </source>
</evidence>
<gene>
    <name evidence="1" type="ORF">SAMN04488546_1431</name>
</gene>
<dbReference type="Proteomes" id="UP000198507">
    <property type="component" value="Unassembled WGS sequence"/>
</dbReference>
<dbReference type="RefSeq" id="WP_091441144.1">
    <property type="nucleotide sequence ID" value="NZ_FOIE01000002.1"/>
</dbReference>
<dbReference type="AlphaFoldDB" id="A0A1I0BTB0"/>